<dbReference type="GO" id="GO:0005663">
    <property type="term" value="C:DNA replication factor C complex"/>
    <property type="evidence" value="ECO:0007669"/>
    <property type="project" value="TreeGrafter"/>
</dbReference>
<sequence>MHCICYYNKLLFLHVNAFILAKCVDDRGADVAALTSIHKMCVYFLSLSSKKGFKLVIVDEADAMTRDAQNALRREVHREHAFCLICNSRCTRFRPYVIQQESIDITPDGIKAIVTLSSGDMRRSRNVLQVRKNLLPVLNTMGSPQLMAHQQAIKYANSRTCLVRRSVRGFSAYRNSHLYFFTEQCRLKLESLISKYQSAVLVKS</sequence>
<feature type="chain" id="PRO_5034564829" evidence="1">
    <location>
        <begin position="22"/>
        <end position="204"/>
    </location>
</feature>
<organism evidence="2 3">
    <name type="scientific">Oncorhynchus kisutch</name>
    <name type="common">Coho salmon</name>
    <name type="synonym">Salmo kisutch</name>
    <dbReference type="NCBI Taxonomy" id="8019"/>
    <lineage>
        <taxon>Eukaryota</taxon>
        <taxon>Metazoa</taxon>
        <taxon>Chordata</taxon>
        <taxon>Craniata</taxon>
        <taxon>Vertebrata</taxon>
        <taxon>Euteleostomi</taxon>
        <taxon>Actinopterygii</taxon>
        <taxon>Neopterygii</taxon>
        <taxon>Teleostei</taxon>
        <taxon>Protacanthopterygii</taxon>
        <taxon>Salmoniformes</taxon>
        <taxon>Salmonidae</taxon>
        <taxon>Salmoninae</taxon>
        <taxon>Oncorhynchus</taxon>
    </lineage>
</organism>
<dbReference type="GO" id="GO:0006261">
    <property type="term" value="P:DNA-templated DNA replication"/>
    <property type="evidence" value="ECO:0007669"/>
    <property type="project" value="TreeGrafter"/>
</dbReference>
<dbReference type="Proteomes" id="UP000694557">
    <property type="component" value="Unassembled WGS sequence"/>
</dbReference>
<evidence type="ECO:0000313" key="2">
    <source>
        <dbReference type="Ensembl" id="ENSOKIP00005090741.1"/>
    </source>
</evidence>
<dbReference type="PANTHER" id="PTHR11669:SF9">
    <property type="entry name" value="REPLICATION FACTOR C SUBUNIT 5"/>
    <property type="match status" value="1"/>
</dbReference>
<dbReference type="PANTHER" id="PTHR11669">
    <property type="entry name" value="REPLICATION FACTOR C / DNA POLYMERASE III GAMMA-TAU SUBUNIT"/>
    <property type="match status" value="1"/>
</dbReference>
<protein>
    <submittedName>
        <fullName evidence="2">Replication factor C (activator 1) 5</fullName>
    </submittedName>
</protein>
<dbReference type="InterPro" id="IPR050238">
    <property type="entry name" value="DNA_Rep/Repair_Clamp_Loader"/>
</dbReference>
<dbReference type="AlphaFoldDB" id="A0A8C7JSF2"/>
<dbReference type="Gene3D" id="1.10.8.60">
    <property type="match status" value="1"/>
</dbReference>
<dbReference type="SUPFAM" id="SSF52540">
    <property type="entry name" value="P-loop containing nucleoside triphosphate hydrolases"/>
    <property type="match status" value="1"/>
</dbReference>
<keyword evidence="1" id="KW-0732">Signal</keyword>
<reference evidence="2" key="2">
    <citation type="submission" date="2025-09" db="UniProtKB">
        <authorList>
            <consortium name="Ensembl"/>
        </authorList>
    </citation>
    <scope>IDENTIFICATION</scope>
</reference>
<accession>A0A8C7JSF2</accession>
<name>A0A8C7JSF2_ONCKI</name>
<proteinExistence type="predicted"/>
<dbReference type="InterPro" id="IPR027417">
    <property type="entry name" value="P-loop_NTPase"/>
</dbReference>
<reference evidence="2" key="1">
    <citation type="submission" date="2025-08" db="UniProtKB">
        <authorList>
            <consortium name="Ensembl"/>
        </authorList>
    </citation>
    <scope>IDENTIFICATION</scope>
</reference>
<evidence type="ECO:0000256" key="1">
    <source>
        <dbReference type="SAM" id="SignalP"/>
    </source>
</evidence>
<dbReference type="GeneTree" id="ENSGT00550000075072"/>
<dbReference type="Gene3D" id="3.40.50.300">
    <property type="entry name" value="P-loop containing nucleotide triphosphate hydrolases"/>
    <property type="match status" value="1"/>
</dbReference>
<dbReference type="GO" id="GO:0006281">
    <property type="term" value="P:DNA repair"/>
    <property type="evidence" value="ECO:0007669"/>
    <property type="project" value="TreeGrafter"/>
</dbReference>
<dbReference type="GO" id="GO:0003689">
    <property type="term" value="F:DNA clamp loader activity"/>
    <property type="evidence" value="ECO:0007669"/>
    <property type="project" value="TreeGrafter"/>
</dbReference>
<dbReference type="GO" id="GO:0005634">
    <property type="term" value="C:nucleus"/>
    <property type="evidence" value="ECO:0007669"/>
    <property type="project" value="TreeGrafter"/>
</dbReference>
<dbReference type="Ensembl" id="ENSOKIT00005096967.1">
    <property type="protein sequence ID" value="ENSOKIP00005090741.1"/>
    <property type="gene ID" value="ENSOKIG00005039548.1"/>
</dbReference>
<evidence type="ECO:0000313" key="3">
    <source>
        <dbReference type="Proteomes" id="UP000694557"/>
    </source>
</evidence>
<feature type="signal peptide" evidence="1">
    <location>
        <begin position="1"/>
        <end position="21"/>
    </location>
</feature>
<keyword evidence="3" id="KW-1185">Reference proteome</keyword>